<comment type="caution">
    <text evidence="4">The sequence shown here is derived from an EMBL/GenBank/DDBJ whole genome shotgun (WGS) entry which is preliminary data.</text>
</comment>
<evidence type="ECO:0000313" key="5">
    <source>
        <dbReference type="Proteomes" id="UP000287166"/>
    </source>
</evidence>
<dbReference type="InterPro" id="IPR011993">
    <property type="entry name" value="PH-like_dom_sf"/>
</dbReference>
<dbReference type="GO" id="GO:0005737">
    <property type="term" value="C:cytoplasm"/>
    <property type="evidence" value="ECO:0007669"/>
    <property type="project" value="InterPro"/>
</dbReference>
<gene>
    <name evidence="4" type="ORF">SCP_0903920</name>
</gene>
<feature type="region of interest" description="Disordered" evidence="2">
    <location>
        <begin position="503"/>
        <end position="560"/>
    </location>
</feature>
<dbReference type="Proteomes" id="UP000287166">
    <property type="component" value="Unassembled WGS sequence"/>
</dbReference>
<feature type="compositionally biased region" description="Acidic residues" evidence="2">
    <location>
        <begin position="194"/>
        <end position="212"/>
    </location>
</feature>
<evidence type="ECO:0000259" key="3">
    <source>
        <dbReference type="PROSITE" id="PS50003"/>
    </source>
</evidence>
<dbReference type="PANTHER" id="PTHR47524">
    <property type="entry name" value="20S RRNA ACCUMULATION PROTEIN 4"/>
    <property type="match status" value="1"/>
</dbReference>
<dbReference type="STRING" id="139825.A0A401GWF2"/>
<feature type="compositionally biased region" description="Polar residues" evidence="2">
    <location>
        <begin position="503"/>
        <end position="515"/>
    </location>
</feature>
<dbReference type="InParanoid" id="A0A401GWF2"/>
<feature type="compositionally biased region" description="Acidic residues" evidence="2">
    <location>
        <begin position="8"/>
        <end position="18"/>
    </location>
</feature>
<feature type="region of interest" description="Disordered" evidence="2">
    <location>
        <begin position="427"/>
        <end position="455"/>
    </location>
</feature>
<dbReference type="SMART" id="SM00233">
    <property type="entry name" value="PH"/>
    <property type="match status" value="1"/>
</dbReference>
<feature type="region of interest" description="Disordered" evidence="2">
    <location>
        <begin position="1"/>
        <end position="20"/>
    </location>
</feature>
<dbReference type="PANTHER" id="PTHR47524:SF1">
    <property type="entry name" value="20S RRNA ACCUMULATION PROTEIN 4"/>
    <property type="match status" value="1"/>
</dbReference>
<evidence type="ECO:0000256" key="1">
    <source>
        <dbReference type="SAM" id="Coils"/>
    </source>
</evidence>
<feature type="region of interest" description="Disordered" evidence="2">
    <location>
        <begin position="467"/>
        <end position="488"/>
    </location>
</feature>
<feature type="compositionally biased region" description="Pro residues" evidence="2">
    <location>
        <begin position="518"/>
        <end position="529"/>
    </location>
</feature>
<evidence type="ECO:0000313" key="4">
    <source>
        <dbReference type="EMBL" id="GBE86513.1"/>
    </source>
</evidence>
<feature type="domain" description="PH" evidence="3">
    <location>
        <begin position="702"/>
        <end position="804"/>
    </location>
</feature>
<sequence length="805" mass="92026">MSPKTEEYWSDSDEEAGSDVETAVQLGIPDGLVASSADLLDVNVSRIGGHPTFLTSPEPPFASALCKNCSKPMELLVEVWCPLEGSPNDRVLYIWGCASGACQRKEGSVRAWRGLRHNQKYADKLSKKLAKQRLKEEEAQIAEEAARQKTLKANPFSLKTVGSSNPFALGAQVFGNAPLEPIKSDDHQVLDSERQDDDENGPQSNEDDDDDELVERLAAATLSNSEWASAPAYAPLYLSTVSEYLPPAPKSKLSSGANIDEDDEERRKKDTGWALEGYENSMEVDHAFERFTKRISYEGEQCLRYELGGTPLPFSSDEVFNSLFPAPSSPYISVTNREFAVVPALKRTYNPSALPHCPHCKSKRVFECQLMPNLISVLKRGNDAESGKKQTDEERRQEVLRELKGGHRKLRSKLAVKFKFFPKHTRTAPRRITIPEEDEGHLDVPPPPPPKDRRSWEDMYCAFELSEATEFARSPSSDSSRASESAEVGGEYLRRIFLARRQTQVQSNLSPQRRNASLPPPPGTHPPPSMQSVSPRIPPSRIPQRSPRRQRAASTPDEVELHRREAIRIREREEQQARMEEAQRQARLKQEKEEILRRYMEEERQRKAALEEELRRAADQRRKKEAIEREADELKRMIATERRRVEREKRIQETLKLQAWRKEQEKRAKETTGKREELRRRLFQERRDLASRLKDAAGAQSKVFLSGWVTVQAEESAAWKRRYYQLNDRALLLFKNPEETTQSSDTVRLSDIQHIKEWHEGFEELEGIPHSFAVEFHDGRSWSLFADSSLDKEYLLALLSQQMAE</sequence>
<name>A0A401GWF2_9APHY</name>
<feature type="region of interest" description="Disordered" evidence="2">
    <location>
        <begin position="249"/>
        <end position="271"/>
    </location>
</feature>
<dbReference type="InterPro" id="IPR007320">
    <property type="entry name" value="PDCD2_C"/>
</dbReference>
<protein>
    <submittedName>
        <fullName evidence="4">Cell differentiation protein</fullName>
    </submittedName>
</protein>
<feature type="coiled-coil region" evidence="1">
    <location>
        <begin position="563"/>
        <end position="681"/>
    </location>
</feature>
<proteinExistence type="predicted"/>
<keyword evidence="5" id="KW-1185">Reference proteome</keyword>
<dbReference type="PROSITE" id="PS50003">
    <property type="entry name" value="PH_DOMAIN"/>
    <property type="match status" value="1"/>
</dbReference>
<accession>A0A401GWF2</accession>
<feature type="region of interest" description="Disordered" evidence="2">
    <location>
        <begin position="189"/>
        <end position="212"/>
    </location>
</feature>
<feature type="coiled-coil region" evidence="1">
    <location>
        <begin position="122"/>
        <end position="154"/>
    </location>
</feature>
<dbReference type="GO" id="GO:0030490">
    <property type="term" value="P:maturation of SSU-rRNA"/>
    <property type="evidence" value="ECO:0007669"/>
    <property type="project" value="TreeGrafter"/>
</dbReference>
<dbReference type="GeneID" id="38783430"/>
<dbReference type="Gene3D" id="2.30.29.30">
    <property type="entry name" value="Pleckstrin-homology domain (PH domain)/Phosphotyrosine-binding domain (PTB)"/>
    <property type="match status" value="1"/>
</dbReference>
<dbReference type="OrthoDB" id="443682at2759"/>
<reference evidence="4 5" key="1">
    <citation type="journal article" date="2018" name="Sci. Rep.">
        <title>Genome sequence of the cauliflower mushroom Sparassis crispa (Hanabiratake) and its association with beneficial usage.</title>
        <authorList>
            <person name="Kiyama R."/>
            <person name="Furutani Y."/>
            <person name="Kawaguchi K."/>
            <person name="Nakanishi T."/>
        </authorList>
    </citation>
    <scope>NUCLEOTIDE SEQUENCE [LARGE SCALE GENOMIC DNA]</scope>
</reference>
<dbReference type="CDD" id="cd00821">
    <property type="entry name" value="PH"/>
    <property type="match status" value="1"/>
</dbReference>
<dbReference type="Pfam" id="PF04194">
    <property type="entry name" value="PDCD2_C"/>
    <property type="match status" value="1"/>
</dbReference>
<dbReference type="SUPFAM" id="SSF50729">
    <property type="entry name" value="PH domain-like"/>
    <property type="match status" value="1"/>
</dbReference>
<keyword evidence="1" id="KW-0175">Coiled coil</keyword>
<dbReference type="AlphaFoldDB" id="A0A401GWF2"/>
<evidence type="ECO:0000256" key="2">
    <source>
        <dbReference type="SAM" id="MobiDB-lite"/>
    </source>
</evidence>
<feature type="compositionally biased region" description="Low complexity" evidence="2">
    <location>
        <begin position="472"/>
        <end position="487"/>
    </location>
</feature>
<dbReference type="EMBL" id="BFAD01000009">
    <property type="protein sequence ID" value="GBE86513.1"/>
    <property type="molecule type" value="Genomic_DNA"/>
</dbReference>
<dbReference type="Pfam" id="PF00169">
    <property type="entry name" value="PH"/>
    <property type="match status" value="1"/>
</dbReference>
<organism evidence="4 5">
    <name type="scientific">Sparassis crispa</name>
    <dbReference type="NCBI Taxonomy" id="139825"/>
    <lineage>
        <taxon>Eukaryota</taxon>
        <taxon>Fungi</taxon>
        <taxon>Dikarya</taxon>
        <taxon>Basidiomycota</taxon>
        <taxon>Agaricomycotina</taxon>
        <taxon>Agaricomycetes</taxon>
        <taxon>Polyporales</taxon>
        <taxon>Sparassidaceae</taxon>
        <taxon>Sparassis</taxon>
    </lineage>
</organism>
<dbReference type="RefSeq" id="XP_027617426.1">
    <property type="nucleotide sequence ID" value="XM_027761625.1"/>
</dbReference>
<dbReference type="InterPro" id="IPR001849">
    <property type="entry name" value="PH_domain"/>
</dbReference>